<organism evidence="1">
    <name type="scientific">Capra hircus</name>
    <name type="common">Goat</name>
    <dbReference type="NCBI Taxonomy" id="9925"/>
    <lineage>
        <taxon>Eukaryota</taxon>
        <taxon>Metazoa</taxon>
        <taxon>Chordata</taxon>
        <taxon>Craniata</taxon>
        <taxon>Vertebrata</taxon>
        <taxon>Euteleostomi</taxon>
        <taxon>Mammalia</taxon>
        <taxon>Eutheria</taxon>
        <taxon>Laurasiatheria</taxon>
        <taxon>Artiodactyla</taxon>
        <taxon>Ruminantia</taxon>
        <taxon>Pecora</taxon>
        <taxon>Bovidae</taxon>
        <taxon>Caprinae</taxon>
        <taxon>Capra</taxon>
    </lineage>
</organism>
<sequence length="107" mass="11991">MCTILAYHSNKFNVSFFLTVGNQKLQLTEGSRSHYNINCSSTRTAVAKELNYNLDTHTSTRRTKAVEKKEACDAESNREKEMGLLGSVSKNEPIPEVEALLARLRAL</sequence>
<reference evidence="1" key="2">
    <citation type="submission" date="2025-08" db="UniProtKB">
        <authorList>
            <consortium name="Ensembl"/>
        </authorList>
    </citation>
    <scope>IDENTIFICATION</scope>
</reference>
<name>A0A8C2PG73_CAPHI</name>
<proteinExistence type="predicted"/>
<dbReference type="AlphaFoldDB" id="A0A8C2PG73"/>
<evidence type="ECO:0000313" key="1">
    <source>
        <dbReference type="Ensembl" id="ENSCHIP00010019729.1"/>
    </source>
</evidence>
<protein>
    <submittedName>
        <fullName evidence="1">Uncharacterized protein</fullName>
    </submittedName>
</protein>
<accession>A0A8C2PG73</accession>
<dbReference type="Ensembl" id="ENSCHIT00010027714.1">
    <property type="protein sequence ID" value="ENSCHIP00010019729.1"/>
    <property type="gene ID" value="ENSCHIG00010014498.1"/>
</dbReference>
<reference evidence="1" key="1">
    <citation type="submission" date="2019-03" db="EMBL/GenBank/DDBJ databases">
        <title>Genome sequencing and reference-guided assembly of Black Bengal Goat (Capra hircus).</title>
        <authorList>
            <person name="Siddiki A.Z."/>
            <person name="Baten A."/>
            <person name="Billah M."/>
            <person name="Alam M.A.U."/>
            <person name="Shawrob K.S.M."/>
            <person name="Saha S."/>
            <person name="Chowdhury M."/>
            <person name="Rahman A.H."/>
            <person name="Stear M."/>
            <person name="Miah G."/>
            <person name="Das G.B."/>
            <person name="Hossain M.M."/>
            <person name="Kumkum M."/>
            <person name="Islam M.S."/>
            <person name="Mollah A.M."/>
            <person name="Ahsan A."/>
            <person name="Tusar F."/>
            <person name="Khan M.K.I."/>
        </authorList>
    </citation>
    <scope>NUCLEOTIDE SEQUENCE [LARGE SCALE GENOMIC DNA]</scope>
</reference>